<dbReference type="EMBL" id="CP124734">
    <property type="protein sequence ID" value="WHA43348.1"/>
    <property type="molecule type" value="Genomic_DNA"/>
</dbReference>
<dbReference type="SUPFAM" id="SSF51126">
    <property type="entry name" value="Pectin lyase-like"/>
    <property type="match status" value="1"/>
</dbReference>
<gene>
    <name evidence="6" type="ORF">CFBP5477_019100</name>
</gene>
<dbReference type="InterPro" id="IPR050909">
    <property type="entry name" value="Bact_Autotransporter_VF"/>
</dbReference>
<feature type="domain" description="Filamentous haemagglutinin FhaB/tRNA nuclease CdiA-like TPS" evidence="5">
    <location>
        <begin position="24"/>
        <end position="137"/>
    </location>
</feature>
<dbReference type="Gene3D" id="2.160.20.10">
    <property type="entry name" value="Single-stranded right-handed beta-helix, Pectin lyase-like"/>
    <property type="match status" value="1"/>
</dbReference>
<dbReference type="NCBIfam" id="TIGR01901">
    <property type="entry name" value="adhes_NPXG"/>
    <property type="match status" value="1"/>
</dbReference>
<evidence type="ECO:0000256" key="2">
    <source>
        <dbReference type="ARBA" id="ARBA00022525"/>
    </source>
</evidence>
<name>A0AAF0KFJ7_9HYPH</name>
<reference evidence="6" key="1">
    <citation type="submission" date="2023-05" db="EMBL/GenBank/DDBJ databases">
        <title>Complete genome sequence of Agrobacterium larrymoorei CFBP5477.</title>
        <authorList>
            <person name="Yen H.-C."/>
            <person name="Chou L."/>
            <person name="Lin Y.-C."/>
            <person name="Lai E.-M."/>
            <person name="Kuo C.-H."/>
        </authorList>
    </citation>
    <scope>NUCLEOTIDE SEQUENCE</scope>
    <source>
        <strain evidence="6">CFBP5477</strain>
    </source>
</reference>
<evidence type="ECO:0000313" key="7">
    <source>
        <dbReference type="Proteomes" id="UP000298664"/>
    </source>
</evidence>
<proteinExistence type="predicted"/>
<dbReference type="Pfam" id="PF05860">
    <property type="entry name" value="TPS"/>
    <property type="match status" value="1"/>
</dbReference>
<evidence type="ECO:0000256" key="3">
    <source>
        <dbReference type="ARBA" id="ARBA00022729"/>
    </source>
</evidence>
<dbReference type="Gene3D" id="3.30.160.710">
    <property type="match status" value="1"/>
</dbReference>
<comment type="subcellular location">
    <subcellularLocation>
        <location evidence="1">Secreted</location>
    </subcellularLocation>
</comment>
<evidence type="ECO:0000313" key="6">
    <source>
        <dbReference type="EMBL" id="WHA43348.1"/>
    </source>
</evidence>
<dbReference type="GO" id="GO:0005576">
    <property type="term" value="C:extracellular region"/>
    <property type="evidence" value="ECO:0007669"/>
    <property type="project" value="UniProtKB-SubCell"/>
</dbReference>
<feature type="chain" id="PRO_5042100678" evidence="4">
    <location>
        <begin position="24"/>
        <end position="1622"/>
    </location>
</feature>
<dbReference type="InterPro" id="IPR012334">
    <property type="entry name" value="Pectin_lyas_fold"/>
</dbReference>
<accession>A0AAF0KFJ7</accession>
<evidence type="ECO:0000256" key="1">
    <source>
        <dbReference type="ARBA" id="ARBA00004613"/>
    </source>
</evidence>
<evidence type="ECO:0000259" key="5">
    <source>
        <dbReference type="SMART" id="SM00912"/>
    </source>
</evidence>
<dbReference type="InterPro" id="IPR011050">
    <property type="entry name" value="Pectin_lyase_fold/virulence"/>
</dbReference>
<keyword evidence="2" id="KW-0964">Secreted</keyword>
<dbReference type="Proteomes" id="UP000298664">
    <property type="component" value="Chromosome Linear"/>
</dbReference>
<protein>
    <submittedName>
        <fullName evidence="6">MBG domain-containing protein</fullName>
    </submittedName>
</protein>
<dbReference type="PANTHER" id="PTHR12338:SF8">
    <property type="entry name" value="HEME_HEMOPEXIN-BINDING PROTEIN"/>
    <property type="match status" value="1"/>
</dbReference>
<dbReference type="InterPro" id="IPR037160">
    <property type="entry name" value="DNA_Pol_thumb_sf"/>
</dbReference>
<dbReference type="InterPro" id="IPR011493">
    <property type="entry name" value="GLUG"/>
</dbReference>
<dbReference type="Pfam" id="PF18676">
    <property type="entry name" value="MBG_2"/>
    <property type="match status" value="5"/>
</dbReference>
<organism evidence="6 7">
    <name type="scientific">Agrobacterium larrymoorei</name>
    <dbReference type="NCBI Taxonomy" id="160699"/>
    <lineage>
        <taxon>Bacteria</taxon>
        <taxon>Pseudomonadati</taxon>
        <taxon>Pseudomonadota</taxon>
        <taxon>Alphaproteobacteria</taxon>
        <taxon>Hyphomicrobiales</taxon>
        <taxon>Rhizobiaceae</taxon>
        <taxon>Rhizobium/Agrobacterium group</taxon>
        <taxon>Agrobacterium</taxon>
    </lineage>
</organism>
<dbReference type="Gene3D" id="2.160.20.110">
    <property type="match status" value="3"/>
</dbReference>
<keyword evidence="3 4" id="KW-0732">Signal</keyword>
<evidence type="ECO:0000256" key="4">
    <source>
        <dbReference type="SAM" id="SignalP"/>
    </source>
</evidence>
<dbReference type="Pfam" id="PF07581">
    <property type="entry name" value="Glug"/>
    <property type="match status" value="1"/>
</dbReference>
<dbReference type="PANTHER" id="PTHR12338">
    <property type="entry name" value="AUTOTRANSPORTER"/>
    <property type="match status" value="1"/>
</dbReference>
<dbReference type="Gene3D" id="3.30.210.10">
    <property type="entry name" value="DNA polymerase, thumb domain"/>
    <property type="match status" value="2"/>
</dbReference>
<sequence length="1622" mass="162996">MRRGRFATALLTSTALTVTPLMAAENLPTGAQVVSGAVSVGTSGTSMTITQGSDKAIVNWNGFSVGSGNSVTFVQPGSTSAILNRVTGNTTSTIAGSITANGQVYLINPNGIAITSTGTVDVGGGFVASTLDISNEDFLNGNYKFAGNGASGEVKNEGIITVGRGGYAALIGGTVKNDGLIAVPVGKVGLGSGEQATLDLSGDGFLQVALPTKEGAEGNGALVENNGTIKADGGTVVMSAATARNAARHAVNLSGVVEADSISGSDGEIVIGGGEGGAVTVSGKVKTTSSTGKGGKVTVTGKSVALKGATIDASGKTGGGKVRIGGDYQGKGSLQTADTVSVDADTVIRADASESGNGGSVVVWSNDLTTFAGLITAHGAGTGTGGDAEVSGKAVLSYTGFTNLSGPGGFGTLLLDPYDITISDGEASNSSGFTATGENSVISVSRLETALANANVVISTGSSGSQMGNITVASDIEWSNATTLVLAASNNIYINADITATGASAGLTLYYGGYATTGSATSGTDYSIASGASITLSGNDATLAINGNNYTLIHSMSELDAIDTTDLSGRYALAGDLDASDTTYTSALVGLTSSAGFTGTFAGLGHTISGLTISNSAASGTYYGLFGYVSGATIRDVGLVDNLISITGSPSYVGGLIGVTAASTVVSNAYATGVVKVTTTASDVNVGGLIGYAGSKAVINDVYSTSNVTATGSFVAKAAGLIGYVDTSVTITDAYATGDVTVKSNNYSLAGGLVGYIGQSSTIKNSYATGNINSTSSGSNDTIAGGLIGKAYFATITNGYATGDVTANNTSARTKSYSTYAGGLVGNADTTTIKNSYSTSIVTSTDASTGGATTVTNYGGGLIGYDKGSTITGAYATGYVTVSNEVLQPVFYVGGLIGYTSSSTVTNAYATGGSSVINTAIAALQSYAGGLLGYSADTKLTNTYATGAVKFQTIMTWASGGLVGTFVNGSVTNSYFDITTTGVTYGVQTQSGMTGSVSGFTTSQFQNTQYFMQQASAWDFNTTWAPSSSGHYPELYALSTVVWVKEVTTSSKYGDSTATTSVGTTYGGTSSYVFASDGDKLLFSEETISVDPTTAAGSSPETLSTANTTITSSNGTVYRVLVYGTHTTTVEKATLTVTANSKTKTYGDTVLLTYSTDGLINGDELSGSLASDGSATSANVDSYSITLGTLNNSNYEITYVGGTLTVDKKTITVTADSKSKTYGDSVTLTYKADGLITGDTLSGSLASDGKATTAGADSYSITQGDLGNSNYIIEFKDGTLTVNKKALIVTANADGETYDGTAYSGGNGVRYNGFIEGENKDVLGGTLVYSGNAQGAVNAGSYIISASGLSSDNYAISYKDGALEIYAKAILVKADDISKTYGDVADLTYFVTDIPTEVYSRVITSNADDIANLSYSVEGLVEGDVLSGSLSSTGNTASAGVGTYVIEKGTLANSNYIISFEGANLTVTPAKLTVAANDASKTYDGKAYTGGNGVTFSGFVNGEDASVLNGGVDYGGTAQKAVEAGTYTITVDGYGSKNYTIDYRPGTLTVGHAPAATYTPRPSNTFQASTQPTLVPVSLAQLVQYSANSSAANDGAMTTENPQFSNAVCFLGPNFAISCSGN</sequence>
<dbReference type="InterPro" id="IPR008638">
    <property type="entry name" value="FhaB/CdiA-like_TPS"/>
</dbReference>
<dbReference type="RefSeq" id="WP_282503461.1">
    <property type="nucleotide sequence ID" value="NZ_CP124734.1"/>
</dbReference>
<dbReference type="SMART" id="SM00912">
    <property type="entry name" value="Haemagg_act"/>
    <property type="match status" value="1"/>
</dbReference>
<dbReference type="InterPro" id="IPR041286">
    <property type="entry name" value="MBG_2"/>
</dbReference>
<feature type="signal peptide" evidence="4">
    <location>
        <begin position="1"/>
        <end position="23"/>
    </location>
</feature>